<protein>
    <submittedName>
        <fullName evidence="2">(northern house mosquito) hypothetical protein</fullName>
    </submittedName>
</protein>
<sequence>MTMTIVTTLATTSCQLSGPNHRDTSTYTLLVVAPQRRHPPTTATCSSVSVPALRGSPPAASALAGDRLYNHTLPCKRANDDDDNNKHTDKVLAFAFSCALVYLGVLPPWSALLPRHQL</sequence>
<organism evidence="2">
    <name type="scientific">Culex pipiens</name>
    <name type="common">House mosquito</name>
    <dbReference type="NCBI Taxonomy" id="7175"/>
    <lineage>
        <taxon>Eukaryota</taxon>
        <taxon>Metazoa</taxon>
        <taxon>Ecdysozoa</taxon>
        <taxon>Arthropoda</taxon>
        <taxon>Hexapoda</taxon>
        <taxon>Insecta</taxon>
        <taxon>Pterygota</taxon>
        <taxon>Neoptera</taxon>
        <taxon>Endopterygota</taxon>
        <taxon>Diptera</taxon>
        <taxon>Nematocera</taxon>
        <taxon>Culicoidea</taxon>
        <taxon>Culicidae</taxon>
        <taxon>Culicinae</taxon>
        <taxon>Culicini</taxon>
        <taxon>Culex</taxon>
        <taxon>Culex</taxon>
    </lineage>
</organism>
<evidence type="ECO:0000313" key="2">
    <source>
        <dbReference type="EMBL" id="CAG6479863.1"/>
    </source>
</evidence>
<reference evidence="2" key="1">
    <citation type="submission" date="2021-05" db="EMBL/GenBank/DDBJ databases">
        <authorList>
            <person name="Alioto T."/>
            <person name="Alioto T."/>
            <person name="Gomez Garrido J."/>
        </authorList>
    </citation>
    <scope>NUCLEOTIDE SEQUENCE</scope>
</reference>
<evidence type="ECO:0000256" key="1">
    <source>
        <dbReference type="SAM" id="Phobius"/>
    </source>
</evidence>
<dbReference type="EMBL" id="HBUE01087078">
    <property type="protein sequence ID" value="CAG6479863.1"/>
    <property type="molecule type" value="Transcribed_RNA"/>
</dbReference>
<feature type="transmembrane region" description="Helical" evidence="1">
    <location>
        <begin position="91"/>
        <end position="113"/>
    </location>
</feature>
<keyword evidence="1" id="KW-0472">Membrane</keyword>
<proteinExistence type="predicted"/>
<name>A0A8D8FRB8_CULPI</name>
<dbReference type="AlphaFoldDB" id="A0A8D8FRB8"/>
<keyword evidence="1" id="KW-1133">Transmembrane helix</keyword>
<accession>A0A8D8FRB8</accession>
<keyword evidence="1" id="KW-0812">Transmembrane</keyword>